<dbReference type="InterPro" id="IPR056179">
    <property type="entry name" value="DHQS_C"/>
</dbReference>
<dbReference type="Proteomes" id="UP000298009">
    <property type="component" value="Unassembled WGS sequence"/>
</dbReference>
<dbReference type="RefSeq" id="WP_135599764.1">
    <property type="nucleotide sequence ID" value="NZ_RQFK01000007.1"/>
</dbReference>
<dbReference type="GO" id="GO:0008652">
    <property type="term" value="P:amino acid biosynthetic process"/>
    <property type="evidence" value="ECO:0007669"/>
    <property type="project" value="UniProtKB-KW"/>
</dbReference>
<evidence type="ECO:0000259" key="7">
    <source>
        <dbReference type="Pfam" id="PF24621"/>
    </source>
</evidence>
<dbReference type="PANTHER" id="PTHR43622:SF7">
    <property type="entry name" value="3-DEHYDROQUINATE SYNTHASE, CHLOROPLASTIC"/>
    <property type="match status" value="1"/>
</dbReference>
<accession>A0A4R9IIB7</accession>
<dbReference type="GO" id="GO:0003856">
    <property type="term" value="F:3-dehydroquinate synthase activity"/>
    <property type="evidence" value="ECO:0007669"/>
    <property type="project" value="UniProtKB-EC"/>
</dbReference>
<dbReference type="NCBIfam" id="NF004852">
    <property type="entry name" value="PRK06203.1"/>
    <property type="match status" value="1"/>
</dbReference>
<evidence type="ECO:0000313" key="9">
    <source>
        <dbReference type="Proteomes" id="UP000298009"/>
    </source>
</evidence>
<evidence type="ECO:0000256" key="3">
    <source>
        <dbReference type="ARBA" id="ARBA00023027"/>
    </source>
</evidence>
<dbReference type="InterPro" id="IPR030960">
    <property type="entry name" value="DHQS/DOIS_N"/>
</dbReference>
<keyword evidence="5 8" id="KW-0456">Lyase</keyword>
<dbReference type="PANTHER" id="PTHR43622">
    <property type="entry name" value="3-DEHYDROQUINATE SYNTHASE"/>
    <property type="match status" value="1"/>
</dbReference>
<feature type="domain" description="3-dehydroquinate synthase N-terminal" evidence="6">
    <location>
        <begin position="88"/>
        <end position="200"/>
    </location>
</feature>
<dbReference type="EMBL" id="RQFK01000007">
    <property type="protein sequence ID" value="TGK87733.1"/>
    <property type="molecule type" value="Genomic_DNA"/>
</dbReference>
<dbReference type="Gene3D" id="3.40.50.1970">
    <property type="match status" value="1"/>
</dbReference>
<evidence type="ECO:0000313" key="8">
    <source>
        <dbReference type="EMBL" id="TGK87733.1"/>
    </source>
</evidence>
<evidence type="ECO:0000256" key="1">
    <source>
        <dbReference type="ARBA" id="ARBA00001911"/>
    </source>
</evidence>
<protein>
    <submittedName>
        <fullName evidence="8">3-dehydroquinate synthase</fullName>
        <ecNumber evidence="8">4.2.3.4</ecNumber>
    </submittedName>
</protein>
<dbReference type="CDD" id="cd08198">
    <property type="entry name" value="DHQS-like"/>
    <property type="match status" value="1"/>
</dbReference>
<sequence length="389" mass="43819">MIEDFFPPLFSEFQVHYRYTVQFTKGIFGSNNSCLSDFFLSEKKEGNIKKALVVIDQGLVSHHPNLVYEIRSYFQNLTSCIQLTDDIMVIPGGEDCKNDPKLWDSLVNAVDLYGIDRHSYIIAIGGGAILDLVGYAAAVSHRGIRLVRIPTTVLSQNDSGVGVKNGINFQGKKNFLGSFAPPVAVFNDLLFLESLDDRDWLSGMAEAIKVALIKDKDFFLWIEANAEALRDRNLDKMFYLIHTCAKLHMDHIAKGDPFEFGSSRPLDFGHWAAHKLEYLTEFSLRHGEAVAIGMALDTEYSFQSFLLSEKDKNRIHSLLKTIGFSLYHPKLSEGEKKNLYLGLQEFREHLGGRLTITLLSGIGFSKEAHEIDFGAVVRSVDFLEKFYGN</sequence>
<dbReference type="Pfam" id="PF01761">
    <property type="entry name" value="DHQ_synthase"/>
    <property type="match status" value="1"/>
</dbReference>
<keyword evidence="4" id="KW-0057">Aromatic amino acid biosynthesis</keyword>
<keyword evidence="3" id="KW-0520">NAD</keyword>
<dbReference type="SUPFAM" id="SSF56796">
    <property type="entry name" value="Dehydroquinate synthase-like"/>
    <property type="match status" value="1"/>
</dbReference>
<keyword evidence="9" id="KW-1185">Reference proteome</keyword>
<dbReference type="OrthoDB" id="9806583at2"/>
<dbReference type="AlphaFoldDB" id="A0A4R9IIB7"/>
<keyword evidence="2" id="KW-0028">Amino-acid biosynthesis</keyword>
<dbReference type="Gene3D" id="1.20.1090.10">
    <property type="entry name" value="Dehydroquinate synthase-like - alpha domain"/>
    <property type="match status" value="1"/>
</dbReference>
<evidence type="ECO:0000256" key="4">
    <source>
        <dbReference type="ARBA" id="ARBA00023141"/>
    </source>
</evidence>
<dbReference type="EC" id="4.2.3.4" evidence="8"/>
<evidence type="ECO:0000256" key="2">
    <source>
        <dbReference type="ARBA" id="ARBA00022605"/>
    </source>
</evidence>
<reference evidence="8" key="1">
    <citation type="journal article" date="2019" name="PLoS Negl. Trop. Dis.">
        <title>Revisiting the worldwide diversity of Leptospira species in the environment.</title>
        <authorList>
            <person name="Vincent A.T."/>
            <person name="Schiettekatte O."/>
            <person name="Bourhy P."/>
            <person name="Veyrier F.J."/>
            <person name="Picardeau M."/>
        </authorList>
    </citation>
    <scope>NUCLEOTIDE SEQUENCE [LARGE SCALE GENOMIC DNA]</scope>
    <source>
        <strain evidence="8">201800287</strain>
    </source>
</reference>
<comment type="caution">
    <text evidence="8">The sequence shown here is derived from an EMBL/GenBank/DDBJ whole genome shotgun (WGS) entry which is preliminary data.</text>
</comment>
<comment type="cofactor">
    <cofactor evidence="1">
        <name>NAD(+)</name>
        <dbReference type="ChEBI" id="CHEBI:57540"/>
    </cofactor>
</comment>
<name>A0A4R9IIB7_9LEPT</name>
<dbReference type="GO" id="GO:0009073">
    <property type="term" value="P:aromatic amino acid family biosynthetic process"/>
    <property type="evidence" value="ECO:0007669"/>
    <property type="project" value="UniProtKB-KW"/>
</dbReference>
<organism evidence="8 9">
    <name type="scientific">Leptospira noumeaensis</name>
    <dbReference type="NCBI Taxonomy" id="2484964"/>
    <lineage>
        <taxon>Bacteria</taxon>
        <taxon>Pseudomonadati</taxon>
        <taxon>Spirochaetota</taxon>
        <taxon>Spirochaetia</taxon>
        <taxon>Leptospirales</taxon>
        <taxon>Leptospiraceae</taxon>
        <taxon>Leptospira</taxon>
    </lineage>
</organism>
<evidence type="ECO:0000256" key="5">
    <source>
        <dbReference type="ARBA" id="ARBA00023239"/>
    </source>
</evidence>
<dbReference type="InterPro" id="IPR050071">
    <property type="entry name" value="Dehydroquinate_synthase"/>
</dbReference>
<gene>
    <name evidence="8" type="ORF">EHQ24_00500</name>
</gene>
<feature type="domain" description="3-dehydroquinate synthase C-terminal" evidence="7">
    <location>
        <begin position="203"/>
        <end position="329"/>
    </location>
</feature>
<dbReference type="Pfam" id="PF24621">
    <property type="entry name" value="DHQS_C"/>
    <property type="match status" value="1"/>
</dbReference>
<proteinExistence type="predicted"/>
<evidence type="ECO:0000259" key="6">
    <source>
        <dbReference type="Pfam" id="PF01761"/>
    </source>
</evidence>